<keyword evidence="2" id="KW-1185">Reference proteome</keyword>
<name>A0A227P4L7_9FLAO</name>
<organism evidence="1 2">
    <name type="scientific">Flavobacterium araucananum</name>
    <dbReference type="NCBI Taxonomy" id="946678"/>
    <lineage>
        <taxon>Bacteria</taxon>
        <taxon>Pseudomonadati</taxon>
        <taxon>Bacteroidota</taxon>
        <taxon>Flavobacteriia</taxon>
        <taxon>Flavobacteriales</taxon>
        <taxon>Flavobacteriaceae</taxon>
        <taxon>Flavobacterium</taxon>
    </lineage>
</organism>
<dbReference type="OrthoDB" id="1098628at2"/>
<reference evidence="1 2" key="1">
    <citation type="submission" date="2016-11" db="EMBL/GenBank/DDBJ databases">
        <title>Whole genomes of Flavobacteriaceae.</title>
        <authorList>
            <person name="Stine C."/>
            <person name="Li C."/>
            <person name="Tadesse D."/>
        </authorList>
    </citation>
    <scope>NUCLEOTIDE SEQUENCE [LARGE SCALE GENOMIC DNA]</scope>
    <source>
        <strain evidence="1 2">DSM 24704</strain>
    </source>
</reference>
<sequence length="77" mass="9154">MLENSFGLVFFMKITSNDRKISTVYFRITVDGITKEAFTKRKWEYLRRHQKTERAVGSKEDAKSLNFFLGTLWIMPE</sequence>
<proteinExistence type="predicted"/>
<evidence type="ECO:0000313" key="2">
    <source>
        <dbReference type="Proteomes" id="UP000214684"/>
    </source>
</evidence>
<comment type="caution">
    <text evidence="1">The sequence shown here is derived from an EMBL/GenBank/DDBJ whole genome shotgun (WGS) entry which is preliminary data.</text>
</comment>
<dbReference type="Proteomes" id="UP000214684">
    <property type="component" value="Unassembled WGS sequence"/>
</dbReference>
<evidence type="ECO:0008006" key="3">
    <source>
        <dbReference type="Google" id="ProtNLM"/>
    </source>
</evidence>
<dbReference type="RefSeq" id="WP_089480629.1">
    <property type="nucleotide sequence ID" value="NZ_MUGS01000035.1"/>
</dbReference>
<evidence type="ECO:0000313" key="1">
    <source>
        <dbReference type="EMBL" id="OXG03975.1"/>
    </source>
</evidence>
<dbReference type="EMBL" id="MUGS01000035">
    <property type="protein sequence ID" value="OXG03975.1"/>
    <property type="molecule type" value="Genomic_DNA"/>
</dbReference>
<accession>A0A227P4L7</accession>
<gene>
    <name evidence="1" type="ORF">B0A64_16650</name>
</gene>
<dbReference type="AlphaFoldDB" id="A0A227P4L7"/>
<protein>
    <recommendedName>
        <fullName evidence="3">Arm DNA-binding domain-containing protein</fullName>
    </recommendedName>
</protein>